<dbReference type="Gene3D" id="1.10.10.10">
    <property type="entry name" value="Winged helix-like DNA-binding domain superfamily/Winged helix DNA-binding domain"/>
    <property type="match status" value="1"/>
</dbReference>
<dbReference type="InterPro" id="IPR036866">
    <property type="entry name" value="RibonucZ/Hydroxyglut_hydro"/>
</dbReference>
<dbReference type="SUPFAM" id="SSF56281">
    <property type="entry name" value="Metallo-hydrolase/oxidoreductase"/>
    <property type="match status" value="1"/>
</dbReference>
<organism evidence="1">
    <name type="scientific">marine sediment metagenome</name>
    <dbReference type="NCBI Taxonomy" id="412755"/>
    <lineage>
        <taxon>unclassified sequences</taxon>
        <taxon>metagenomes</taxon>
        <taxon>ecological metagenomes</taxon>
    </lineage>
</organism>
<evidence type="ECO:0008006" key="2">
    <source>
        <dbReference type="Google" id="ProtNLM"/>
    </source>
</evidence>
<name>X1TA11_9ZZZZ</name>
<protein>
    <recommendedName>
        <fullName evidence="2">LACTB2 winged helix domain-containing protein</fullName>
    </recommendedName>
</protein>
<comment type="caution">
    <text evidence="1">The sequence shown here is derived from an EMBL/GenBank/DDBJ whole genome shotgun (WGS) entry which is preliminary data.</text>
</comment>
<gene>
    <name evidence="1" type="ORF">S12H4_21598</name>
</gene>
<dbReference type="EMBL" id="BARW01011129">
    <property type="protein sequence ID" value="GAI84385.1"/>
    <property type="molecule type" value="Genomic_DNA"/>
</dbReference>
<evidence type="ECO:0000313" key="1">
    <source>
        <dbReference type="EMBL" id="GAI84385.1"/>
    </source>
</evidence>
<accession>X1TA11</accession>
<dbReference type="InterPro" id="IPR036388">
    <property type="entry name" value="WH-like_DNA-bd_sf"/>
</dbReference>
<sequence length="111" mass="13251">MNLLKRFKNLPTLKIILAAHGNIINNPRERSIEILKHRKERTQNLLDIIEAYPEKGISPNDIIRELYPNGKKIRFEMVRGWVCLTIKMLEKENLIKRIEEKKEIKFYPINN</sequence>
<proteinExistence type="predicted"/>
<dbReference type="AlphaFoldDB" id="X1TA11"/>
<reference evidence="1" key="1">
    <citation type="journal article" date="2014" name="Front. Microbiol.">
        <title>High frequency of phylogenetically diverse reductive dehalogenase-homologous genes in deep subseafloor sedimentary metagenomes.</title>
        <authorList>
            <person name="Kawai M."/>
            <person name="Futagami T."/>
            <person name="Toyoda A."/>
            <person name="Takaki Y."/>
            <person name="Nishi S."/>
            <person name="Hori S."/>
            <person name="Arai W."/>
            <person name="Tsubouchi T."/>
            <person name="Morono Y."/>
            <person name="Uchiyama I."/>
            <person name="Ito T."/>
            <person name="Fujiyama A."/>
            <person name="Inagaki F."/>
            <person name="Takami H."/>
        </authorList>
    </citation>
    <scope>NUCLEOTIDE SEQUENCE</scope>
    <source>
        <strain evidence="1">Expedition CK06-06</strain>
    </source>
</reference>